<dbReference type="GO" id="GO:0050031">
    <property type="term" value="F:L-pipecolate oxidase activity"/>
    <property type="evidence" value="ECO:0007669"/>
    <property type="project" value="TreeGrafter"/>
</dbReference>
<dbReference type="PANTHER" id="PTHR10961">
    <property type="entry name" value="PEROXISOMAL SARCOSINE OXIDASE"/>
    <property type="match status" value="1"/>
</dbReference>
<evidence type="ECO:0000256" key="5">
    <source>
        <dbReference type="ARBA" id="ARBA00023002"/>
    </source>
</evidence>
<reference evidence="7 8" key="1">
    <citation type="submission" date="2019-04" db="EMBL/GenBank/DDBJ databases">
        <title>Comparative genomics and transcriptomics to analyze fruiting body development in filamentous ascomycetes.</title>
        <authorList>
            <consortium name="DOE Joint Genome Institute"/>
            <person name="Lutkenhaus R."/>
            <person name="Traeger S."/>
            <person name="Breuer J."/>
            <person name="Kuo A."/>
            <person name="Lipzen A."/>
            <person name="Pangilinan J."/>
            <person name="Dilworth D."/>
            <person name="Sandor L."/>
            <person name="Poggeler S."/>
            <person name="Barry K."/>
            <person name="Grigoriev I.V."/>
            <person name="Nowrousian M."/>
        </authorList>
    </citation>
    <scope>NUCLEOTIDE SEQUENCE [LARGE SCALE GENOMIC DNA]</scope>
    <source>
        <strain evidence="7 8">CBS 389.68</strain>
    </source>
</reference>
<keyword evidence="4" id="KW-0274">FAD</keyword>
<dbReference type="OrthoDB" id="2219495at2759"/>
<comment type="similarity">
    <text evidence="2">Belongs to the MSOX/MTOX family.</text>
</comment>
<dbReference type="AlphaFoldDB" id="A0A4S2MXT6"/>
<organism evidence="7 8">
    <name type="scientific">Ascodesmis nigricans</name>
    <dbReference type="NCBI Taxonomy" id="341454"/>
    <lineage>
        <taxon>Eukaryota</taxon>
        <taxon>Fungi</taxon>
        <taxon>Dikarya</taxon>
        <taxon>Ascomycota</taxon>
        <taxon>Pezizomycotina</taxon>
        <taxon>Pezizomycetes</taxon>
        <taxon>Pezizales</taxon>
        <taxon>Ascodesmidaceae</taxon>
        <taxon>Ascodesmis</taxon>
    </lineage>
</organism>
<feature type="domain" description="FAD dependent oxidoreductase" evidence="6">
    <location>
        <begin position="4"/>
        <end position="382"/>
    </location>
</feature>
<name>A0A4S2MXT6_9PEZI</name>
<evidence type="ECO:0000313" key="8">
    <source>
        <dbReference type="Proteomes" id="UP000298138"/>
    </source>
</evidence>
<dbReference type="STRING" id="341454.A0A4S2MXT6"/>
<dbReference type="GO" id="GO:0008115">
    <property type="term" value="F:sarcosine oxidase activity"/>
    <property type="evidence" value="ECO:0007669"/>
    <property type="project" value="TreeGrafter"/>
</dbReference>
<feature type="non-terminal residue" evidence="7">
    <location>
        <position position="1"/>
    </location>
</feature>
<protein>
    <submittedName>
        <fullName evidence="7">Nucleotide-binding domain-containing protein</fullName>
    </submittedName>
</protein>
<dbReference type="InterPro" id="IPR045170">
    <property type="entry name" value="MTOX"/>
</dbReference>
<evidence type="ECO:0000256" key="4">
    <source>
        <dbReference type="ARBA" id="ARBA00022827"/>
    </source>
</evidence>
<dbReference type="Pfam" id="PF01266">
    <property type="entry name" value="DAO"/>
    <property type="match status" value="1"/>
</dbReference>
<sequence length="400" mass="43733">PSSILILGSGVFGLSTAYALSLSPHYTSTTITLLDRSRTLPAADSASCDNSRIIRSDYAERFYTAFASHAQTIWRGSGPASSPSHPFHGLGADGRYTQNGLLITTDRPDGEEVYIDKALKNLPAREREKDVRILGSREEVVELTRHAGGAATGCRGYVNYSAGWADAERAMGWVLGKVRETGRVRFETGEVSEVREREVELVDGRVMKADVVVVAVGSWVEGLMGRWVGGRVKRCPQPLGYVKLGDEEWEQVKHWPVHFNVTDGEWDNDWMDVVLMVIGTLMIAHPPTKSLKIAIHSLHGYSTVAEAAMALEKLAQTLLPNVAAERKAADEPLVTGVRLCCYADTRTGDFVVDWVPGLPGVMVAGGGSGHGFKFLPALGEQIVGILEGRESEFKEKWKWP</sequence>
<proteinExistence type="inferred from homology"/>
<gene>
    <name evidence="7" type="ORF">EX30DRAFT_296082</name>
</gene>
<dbReference type="Gene3D" id="3.30.9.10">
    <property type="entry name" value="D-Amino Acid Oxidase, subunit A, domain 2"/>
    <property type="match status" value="1"/>
</dbReference>
<evidence type="ECO:0000256" key="1">
    <source>
        <dbReference type="ARBA" id="ARBA00001974"/>
    </source>
</evidence>
<dbReference type="Proteomes" id="UP000298138">
    <property type="component" value="Unassembled WGS sequence"/>
</dbReference>
<accession>A0A4S2MXT6</accession>
<dbReference type="SUPFAM" id="SSF51905">
    <property type="entry name" value="FAD/NAD(P)-binding domain"/>
    <property type="match status" value="1"/>
</dbReference>
<evidence type="ECO:0000256" key="3">
    <source>
        <dbReference type="ARBA" id="ARBA00022630"/>
    </source>
</evidence>
<dbReference type="GO" id="GO:0004657">
    <property type="term" value="F:proline dehydrogenase activity"/>
    <property type="evidence" value="ECO:0007669"/>
    <property type="project" value="TreeGrafter"/>
</dbReference>
<evidence type="ECO:0000259" key="6">
    <source>
        <dbReference type="Pfam" id="PF01266"/>
    </source>
</evidence>
<comment type="cofactor">
    <cofactor evidence="1">
        <name>FAD</name>
        <dbReference type="ChEBI" id="CHEBI:57692"/>
    </cofactor>
</comment>
<keyword evidence="5" id="KW-0560">Oxidoreductase</keyword>
<dbReference type="InterPro" id="IPR006076">
    <property type="entry name" value="FAD-dep_OxRdtase"/>
</dbReference>
<dbReference type="GO" id="GO:0050660">
    <property type="term" value="F:flavin adenine dinucleotide binding"/>
    <property type="evidence" value="ECO:0007669"/>
    <property type="project" value="InterPro"/>
</dbReference>
<keyword evidence="3" id="KW-0285">Flavoprotein</keyword>
<dbReference type="InterPro" id="IPR036188">
    <property type="entry name" value="FAD/NAD-bd_sf"/>
</dbReference>
<dbReference type="InParanoid" id="A0A4S2MXT6"/>
<keyword evidence="8" id="KW-1185">Reference proteome</keyword>
<evidence type="ECO:0000256" key="2">
    <source>
        <dbReference type="ARBA" id="ARBA00010989"/>
    </source>
</evidence>
<dbReference type="EMBL" id="ML220119">
    <property type="protein sequence ID" value="TGZ81471.1"/>
    <property type="molecule type" value="Genomic_DNA"/>
</dbReference>
<feature type="non-terminal residue" evidence="7">
    <location>
        <position position="400"/>
    </location>
</feature>
<dbReference type="Gene3D" id="3.50.50.60">
    <property type="entry name" value="FAD/NAD(P)-binding domain"/>
    <property type="match status" value="1"/>
</dbReference>
<evidence type="ECO:0000313" key="7">
    <source>
        <dbReference type="EMBL" id="TGZ81471.1"/>
    </source>
</evidence>
<dbReference type="PANTHER" id="PTHR10961:SF46">
    <property type="entry name" value="PEROXISOMAL SARCOSINE OXIDASE"/>
    <property type="match status" value="1"/>
</dbReference>